<accession>A0A7S2QAH7</accession>
<gene>
    <name evidence="1" type="ORF">BRAN1462_LOCUS55062</name>
</gene>
<evidence type="ECO:0000313" key="1">
    <source>
        <dbReference type="EMBL" id="CAD9637240.1"/>
    </source>
</evidence>
<dbReference type="AlphaFoldDB" id="A0A7S2QAH7"/>
<dbReference type="InterPro" id="IPR011050">
    <property type="entry name" value="Pectin_lyase_fold/virulence"/>
</dbReference>
<dbReference type="EMBL" id="HBGW01086871">
    <property type="protein sequence ID" value="CAD9637240.1"/>
    <property type="molecule type" value="Transcribed_RNA"/>
</dbReference>
<proteinExistence type="predicted"/>
<sequence length="260" mass="28562">MSDGVGSVDVIIENVRLNDYHYEEDRFLVGYAVPGNYDCHAWGVGCCFCKPNGVRSSQVGVWVPATRNAEGTRRLTVRNVVASSTQADGINLHGRVRYALVENTYFQNAGDDIYALWGAKLDPEAVVFRNLVAINPGVLRPNWYGNCVATYGLKEVAFENITCVSPTLPNQIAFPDNGGIHCSTSMYTFHSSFSASYPPGHIIKIKGWSFKNLARVPYHRRGGVVGKQEPSKMVWSRSANGVVVPFETDGSQQLNVQATP</sequence>
<protein>
    <submittedName>
        <fullName evidence="1">Uncharacterized protein</fullName>
    </submittedName>
</protein>
<dbReference type="SUPFAM" id="SSF51126">
    <property type="entry name" value="Pectin lyase-like"/>
    <property type="match status" value="1"/>
</dbReference>
<organism evidence="1">
    <name type="scientific">Zooxanthella nutricula</name>
    <dbReference type="NCBI Taxonomy" id="1333877"/>
    <lineage>
        <taxon>Eukaryota</taxon>
        <taxon>Sar</taxon>
        <taxon>Alveolata</taxon>
        <taxon>Dinophyceae</taxon>
        <taxon>Peridiniales</taxon>
        <taxon>Peridiniales incertae sedis</taxon>
        <taxon>Zooxanthella</taxon>
    </lineage>
</organism>
<dbReference type="Gene3D" id="2.160.20.10">
    <property type="entry name" value="Single-stranded right-handed beta-helix, Pectin lyase-like"/>
    <property type="match status" value="1"/>
</dbReference>
<name>A0A7S2QAH7_9DINO</name>
<reference evidence="1" key="1">
    <citation type="submission" date="2021-01" db="EMBL/GenBank/DDBJ databases">
        <authorList>
            <person name="Corre E."/>
            <person name="Pelletier E."/>
            <person name="Niang G."/>
            <person name="Scheremetjew M."/>
            <person name="Finn R."/>
            <person name="Kale V."/>
            <person name="Holt S."/>
            <person name="Cochrane G."/>
            <person name="Meng A."/>
            <person name="Brown T."/>
            <person name="Cohen L."/>
        </authorList>
    </citation>
    <scope>NUCLEOTIDE SEQUENCE</scope>
    <source>
        <strain evidence="1">RCC3387</strain>
    </source>
</reference>
<dbReference type="InterPro" id="IPR012334">
    <property type="entry name" value="Pectin_lyas_fold"/>
</dbReference>